<gene>
    <name evidence="2" type="ORF">FPE_LOCUS29087</name>
</gene>
<keyword evidence="1" id="KW-1133">Transmembrane helix</keyword>
<sequence>MPPCAGLQKSPISLTFGKSSPVTHLDFRFKNEGRLQVRPRLHPLFASEGSDETIRADAAQESSPFASWLSSPTVAGNYAFIRSGRLAVITGIHTSPELLKRPASIHHLNYLRVTRLLVSAAIAEAIISSTLSNLMIIYNAANM</sequence>
<dbReference type="EMBL" id="OU503053">
    <property type="protein sequence ID" value="CAI9781657.1"/>
    <property type="molecule type" value="Genomic_DNA"/>
</dbReference>
<dbReference type="Proteomes" id="UP000834106">
    <property type="component" value="Chromosome 18"/>
</dbReference>
<dbReference type="AlphaFoldDB" id="A0AAD2AAX4"/>
<name>A0AAD2AAX4_9LAMI</name>
<evidence type="ECO:0000256" key="1">
    <source>
        <dbReference type="SAM" id="Phobius"/>
    </source>
</evidence>
<protein>
    <submittedName>
        <fullName evidence="2">Uncharacterized protein</fullName>
    </submittedName>
</protein>
<evidence type="ECO:0000313" key="3">
    <source>
        <dbReference type="Proteomes" id="UP000834106"/>
    </source>
</evidence>
<keyword evidence="1" id="KW-0812">Transmembrane</keyword>
<accession>A0AAD2AAX4</accession>
<keyword evidence="1" id="KW-0472">Membrane</keyword>
<proteinExistence type="predicted"/>
<feature type="transmembrane region" description="Helical" evidence="1">
    <location>
        <begin position="116"/>
        <end position="138"/>
    </location>
</feature>
<reference evidence="2" key="1">
    <citation type="submission" date="2023-05" db="EMBL/GenBank/DDBJ databases">
        <authorList>
            <person name="Huff M."/>
        </authorList>
    </citation>
    <scope>NUCLEOTIDE SEQUENCE</scope>
</reference>
<organism evidence="2 3">
    <name type="scientific">Fraxinus pennsylvanica</name>
    <dbReference type="NCBI Taxonomy" id="56036"/>
    <lineage>
        <taxon>Eukaryota</taxon>
        <taxon>Viridiplantae</taxon>
        <taxon>Streptophyta</taxon>
        <taxon>Embryophyta</taxon>
        <taxon>Tracheophyta</taxon>
        <taxon>Spermatophyta</taxon>
        <taxon>Magnoliopsida</taxon>
        <taxon>eudicotyledons</taxon>
        <taxon>Gunneridae</taxon>
        <taxon>Pentapetalae</taxon>
        <taxon>asterids</taxon>
        <taxon>lamiids</taxon>
        <taxon>Lamiales</taxon>
        <taxon>Oleaceae</taxon>
        <taxon>Oleeae</taxon>
        <taxon>Fraxinus</taxon>
    </lineage>
</organism>
<evidence type="ECO:0000313" key="2">
    <source>
        <dbReference type="EMBL" id="CAI9781657.1"/>
    </source>
</evidence>
<keyword evidence="3" id="KW-1185">Reference proteome</keyword>